<dbReference type="InterPro" id="IPR027791">
    <property type="entry name" value="Galactosyl_T_C"/>
</dbReference>
<reference evidence="3 4" key="1">
    <citation type="submission" date="2019-07" db="EMBL/GenBank/DDBJ databases">
        <title>Whole genome shotgun sequence of Segetibacter aerophilus NBRC 106135.</title>
        <authorList>
            <person name="Hosoyama A."/>
            <person name="Uohara A."/>
            <person name="Ohji S."/>
            <person name="Ichikawa N."/>
        </authorList>
    </citation>
    <scope>NUCLEOTIDE SEQUENCE [LARGE SCALE GENOMIC DNA]</scope>
    <source>
        <strain evidence="3 4">NBRC 106135</strain>
    </source>
</reference>
<accession>A0A512B737</accession>
<name>A0A512B737_9BACT</name>
<sequence>MIFIDYGSDKELAAGVKKVVEDYEFARYYYSCSEGLFWSRAHALNTGIKKASGDTLLMYDIDLIVEADFLKKISGLNYDRQFYTFSCFYLPAHFNLENKDLTKDGVHYEQNYVGLCAVKKEFVFDLGGFDEYFAVWGGEDDDLYERLKWVGVEREQMTASDFKVFHQWHPSQAPTTPSTWYLTMVDYLYSKKRNGSRLNEWGKLYKAEGRVCLTLFNNRQYYSKHRLQLLEKERFLFFNLLIKDVHELEAGETAYLEHEFRAISKKSKFRFISNSKNSATALNLISIEKIKDFFENFIGVNRKLFNDYFFCISDTKLLFICQKK</sequence>
<dbReference type="InterPro" id="IPR003859">
    <property type="entry name" value="Galactosyl_T"/>
</dbReference>
<evidence type="ECO:0000259" key="2">
    <source>
        <dbReference type="Pfam" id="PF02709"/>
    </source>
</evidence>
<proteinExistence type="predicted"/>
<protein>
    <recommendedName>
        <fullName evidence="2">Galactosyltransferase C-terminal domain-containing protein</fullName>
    </recommendedName>
</protein>
<dbReference type="Proteomes" id="UP000321513">
    <property type="component" value="Unassembled WGS sequence"/>
</dbReference>
<organism evidence="3 4">
    <name type="scientific">Segetibacter aerophilus</name>
    <dbReference type="NCBI Taxonomy" id="670293"/>
    <lineage>
        <taxon>Bacteria</taxon>
        <taxon>Pseudomonadati</taxon>
        <taxon>Bacteroidota</taxon>
        <taxon>Chitinophagia</taxon>
        <taxon>Chitinophagales</taxon>
        <taxon>Chitinophagaceae</taxon>
        <taxon>Segetibacter</taxon>
    </lineage>
</organism>
<evidence type="ECO:0000313" key="3">
    <source>
        <dbReference type="EMBL" id="GEO07607.1"/>
    </source>
</evidence>
<keyword evidence="1" id="KW-0808">Transferase</keyword>
<dbReference type="AlphaFoldDB" id="A0A512B737"/>
<gene>
    <name evidence="3" type="ORF">SAE01_01030</name>
</gene>
<keyword evidence="4" id="KW-1185">Reference proteome</keyword>
<dbReference type="Gene3D" id="3.90.550.10">
    <property type="entry name" value="Spore Coat Polysaccharide Biosynthesis Protein SpsA, Chain A"/>
    <property type="match status" value="1"/>
</dbReference>
<evidence type="ECO:0000256" key="1">
    <source>
        <dbReference type="ARBA" id="ARBA00022679"/>
    </source>
</evidence>
<dbReference type="EMBL" id="BJYT01000001">
    <property type="protein sequence ID" value="GEO07607.1"/>
    <property type="molecule type" value="Genomic_DNA"/>
</dbReference>
<feature type="domain" description="Galactosyltransferase C-terminal" evidence="2">
    <location>
        <begin position="106"/>
        <end position="159"/>
    </location>
</feature>
<dbReference type="SUPFAM" id="SSF53448">
    <property type="entry name" value="Nucleotide-diphospho-sugar transferases"/>
    <property type="match status" value="1"/>
</dbReference>
<dbReference type="InterPro" id="IPR029044">
    <property type="entry name" value="Nucleotide-diphossugar_trans"/>
</dbReference>
<dbReference type="Pfam" id="PF02709">
    <property type="entry name" value="Glyco_transf_7C"/>
    <property type="match status" value="1"/>
</dbReference>
<dbReference type="PRINTS" id="PR02050">
    <property type="entry name" value="B14GALTRFASE"/>
</dbReference>
<dbReference type="GO" id="GO:0016757">
    <property type="term" value="F:glycosyltransferase activity"/>
    <property type="evidence" value="ECO:0007669"/>
    <property type="project" value="InterPro"/>
</dbReference>
<evidence type="ECO:0000313" key="4">
    <source>
        <dbReference type="Proteomes" id="UP000321513"/>
    </source>
</evidence>
<dbReference type="GO" id="GO:0005975">
    <property type="term" value="P:carbohydrate metabolic process"/>
    <property type="evidence" value="ECO:0007669"/>
    <property type="project" value="InterPro"/>
</dbReference>
<comment type="caution">
    <text evidence="3">The sequence shown here is derived from an EMBL/GenBank/DDBJ whole genome shotgun (WGS) entry which is preliminary data.</text>
</comment>